<sequence length="663" mass="74059">PDILIITLPHAKIRNATNKQAVVKHFKSLPIKLPQLIWSPDKSNFPWSISISDLSCYSWQRGRKLDLLKPVSLNATVGLSTKQKSDTGSLSMHTAFSAEVISVPSNQSFYSTNSSLKECLTTLGICIHIDTTPTNIILSELQVALLVSILHAFLEVGNNLAATTVEENQKSPESLPVINAQSSASPTTILKESTIDSISEQSPHLGINMSEIENENIKLTAWIQWTVTKFSIEMLSYKMEDFSSDDFSYDKPPNLKLVIEAEDLVSSLDFQSVYLKFKSKMGSASIQHYFWDAKRADWELGPFLGFIMKTREESTSDEKREDNTFANVVITRASCQHTHNLWGTTKRNKSKDTVKSEDAVSASPQTRFITEIVVTLQPLDFLLSIPTLRSFYMIFEPFSYLPVSSKQAPPTTATASSPLTNKILPLAYIDCKGFRFILPSVELGKLQAGPDVFIFQVDGIILTPDPVNPICRTPLRPDIYQQAARARILNVPGSEIEDRQYELNIRGISLTTSTWEEFDPILNLKSSAISHLKTMTENPALEWNLGKGHFGKQQSIFLSPIINKFDLLIIAAPAMIHKNEVICGHSVEINFVSNIDLQMSLNQIKLATALQEELNIAFDTIISEPNRSKRPNLNLSYVTTGVSKQQKEEISVQDGIDIFRDSN</sequence>
<name>A0A0T6AUY2_9SCAR</name>
<proteinExistence type="predicted"/>
<keyword evidence="2" id="KW-1185">Reference proteome</keyword>
<dbReference type="Proteomes" id="UP000051574">
    <property type="component" value="Unassembled WGS sequence"/>
</dbReference>
<reference evidence="1 2" key="1">
    <citation type="submission" date="2015-09" db="EMBL/GenBank/DDBJ databases">
        <title>Draft genome of the scarab beetle Oryctes borbonicus.</title>
        <authorList>
            <person name="Meyer J.M."/>
            <person name="Markov G.V."/>
            <person name="Baskaran P."/>
            <person name="Herrmann M."/>
            <person name="Sommer R.J."/>
            <person name="Roedelsperger C."/>
        </authorList>
    </citation>
    <scope>NUCLEOTIDE SEQUENCE [LARGE SCALE GENOMIC DNA]</scope>
    <source>
        <strain evidence="1">OB123</strain>
        <tissue evidence="1">Whole animal</tissue>
    </source>
</reference>
<evidence type="ECO:0000313" key="1">
    <source>
        <dbReference type="EMBL" id="KRT78503.1"/>
    </source>
</evidence>
<evidence type="ECO:0008006" key="3">
    <source>
        <dbReference type="Google" id="ProtNLM"/>
    </source>
</evidence>
<gene>
    <name evidence="1" type="ORF">AMK59_7594</name>
</gene>
<dbReference type="OrthoDB" id="445152at2759"/>
<dbReference type="AlphaFoldDB" id="A0A0T6AUY2"/>
<dbReference type="PANTHER" id="PTHR12517">
    <property type="entry name" value="VACUOLAR PROTEIN SORTING-ASSOCIATED PROTEIN 13B"/>
    <property type="match status" value="1"/>
</dbReference>
<organism evidence="1 2">
    <name type="scientific">Oryctes borbonicus</name>
    <dbReference type="NCBI Taxonomy" id="1629725"/>
    <lineage>
        <taxon>Eukaryota</taxon>
        <taxon>Metazoa</taxon>
        <taxon>Ecdysozoa</taxon>
        <taxon>Arthropoda</taxon>
        <taxon>Hexapoda</taxon>
        <taxon>Insecta</taxon>
        <taxon>Pterygota</taxon>
        <taxon>Neoptera</taxon>
        <taxon>Endopterygota</taxon>
        <taxon>Coleoptera</taxon>
        <taxon>Polyphaga</taxon>
        <taxon>Scarabaeiformia</taxon>
        <taxon>Scarabaeidae</taxon>
        <taxon>Dynastinae</taxon>
        <taxon>Oryctes</taxon>
    </lineage>
</organism>
<dbReference type="PANTHER" id="PTHR12517:SF0">
    <property type="entry name" value="INTERMEMBRANE LIPID TRANSFER PROTEIN VPS13B"/>
    <property type="match status" value="1"/>
</dbReference>
<accession>A0A0T6AUY2</accession>
<evidence type="ECO:0000313" key="2">
    <source>
        <dbReference type="Proteomes" id="UP000051574"/>
    </source>
</evidence>
<dbReference type="InterPro" id="IPR039782">
    <property type="entry name" value="VPS13B"/>
</dbReference>
<protein>
    <recommendedName>
        <fullName evidence="3">Vacuolar protein sorting-associated protein 13 VPS13 adaptor binding domain-containing protein</fullName>
    </recommendedName>
</protein>
<feature type="non-terminal residue" evidence="1">
    <location>
        <position position="1"/>
    </location>
</feature>
<comment type="caution">
    <text evidence="1">The sequence shown here is derived from an EMBL/GenBank/DDBJ whole genome shotgun (WGS) entry which is preliminary data.</text>
</comment>
<dbReference type="EMBL" id="LJIG01022829">
    <property type="protein sequence ID" value="KRT78503.1"/>
    <property type="molecule type" value="Genomic_DNA"/>
</dbReference>